<gene>
    <name evidence="9" type="ORF">DFR24_1414</name>
</gene>
<evidence type="ECO:0000313" key="10">
    <source>
        <dbReference type="Proteomes" id="UP000295341"/>
    </source>
</evidence>
<evidence type="ECO:0000256" key="8">
    <source>
        <dbReference type="SAM" id="Phobius"/>
    </source>
</evidence>
<keyword evidence="4 7" id="KW-0812">Transmembrane</keyword>
<keyword evidence="10" id="KW-1185">Reference proteome</keyword>
<dbReference type="GO" id="GO:0022857">
    <property type="term" value="F:transmembrane transporter activity"/>
    <property type="evidence" value="ECO:0007669"/>
    <property type="project" value="InterPro"/>
</dbReference>
<dbReference type="AlphaFoldDB" id="A0A4S3K862"/>
<keyword evidence="3" id="KW-1003">Cell membrane</keyword>
<dbReference type="InterPro" id="IPR003400">
    <property type="entry name" value="ExbD"/>
</dbReference>
<keyword evidence="5 8" id="KW-1133">Transmembrane helix</keyword>
<evidence type="ECO:0000256" key="3">
    <source>
        <dbReference type="ARBA" id="ARBA00022475"/>
    </source>
</evidence>
<accession>A0A4S3K862</accession>
<dbReference type="Pfam" id="PF02472">
    <property type="entry name" value="ExbD"/>
    <property type="match status" value="1"/>
</dbReference>
<comment type="caution">
    <text evidence="9">The sequence shown here is derived from an EMBL/GenBank/DDBJ whole genome shotgun (WGS) entry which is preliminary data.</text>
</comment>
<comment type="similarity">
    <text evidence="2 7">Belongs to the ExbD/TolR family.</text>
</comment>
<dbReference type="RefSeq" id="WP_162851087.1">
    <property type="nucleotide sequence ID" value="NZ_MWIN01000004.1"/>
</dbReference>
<sequence length="168" mass="17998">MSVRRARHKIQGTELQLTAFINPMVVLVTFLLVNVAFSHASVLDLRLPGPAAGSASAPTPAEKLLLLEVTVRQGSIEIGDRNRGSIAKIPNVGDAPDLGRLSAELIALKTQYPDENEASVLLDPDVSYDRLVQIMDVVRAQPMPAIFGEAPPELFPRIAIGDAAALAR</sequence>
<evidence type="ECO:0000256" key="5">
    <source>
        <dbReference type="ARBA" id="ARBA00022989"/>
    </source>
</evidence>
<dbReference type="GO" id="GO:0015031">
    <property type="term" value="P:protein transport"/>
    <property type="evidence" value="ECO:0007669"/>
    <property type="project" value="UniProtKB-KW"/>
</dbReference>
<keyword evidence="7" id="KW-0653">Protein transport</keyword>
<dbReference type="EMBL" id="SOBT01000008">
    <property type="protein sequence ID" value="TDU32026.1"/>
    <property type="molecule type" value="Genomic_DNA"/>
</dbReference>
<evidence type="ECO:0000256" key="2">
    <source>
        <dbReference type="ARBA" id="ARBA00005811"/>
    </source>
</evidence>
<keyword evidence="7" id="KW-0813">Transport</keyword>
<comment type="subcellular location">
    <subcellularLocation>
        <location evidence="1">Cell membrane</location>
        <topology evidence="1">Single-pass membrane protein</topology>
    </subcellularLocation>
    <subcellularLocation>
        <location evidence="7">Cell membrane</location>
        <topology evidence="7">Single-pass type II membrane protein</topology>
    </subcellularLocation>
</comment>
<organism evidence="9 10">
    <name type="scientific">Panacagrimonas perspica</name>
    <dbReference type="NCBI Taxonomy" id="381431"/>
    <lineage>
        <taxon>Bacteria</taxon>
        <taxon>Pseudomonadati</taxon>
        <taxon>Pseudomonadota</taxon>
        <taxon>Gammaproteobacteria</taxon>
        <taxon>Nevskiales</taxon>
        <taxon>Nevskiaceae</taxon>
        <taxon>Panacagrimonas</taxon>
    </lineage>
</organism>
<reference evidence="9 10" key="1">
    <citation type="submission" date="2019-03" db="EMBL/GenBank/DDBJ databases">
        <title>Genomic Encyclopedia of Type Strains, Phase IV (KMG-IV): sequencing the most valuable type-strain genomes for metagenomic binning, comparative biology and taxonomic classification.</title>
        <authorList>
            <person name="Goeker M."/>
        </authorList>
    </citation>
    <scope>NUCLEOTIDE SEQUENCE [LARGE SCALE GENOMIC DNA]</scope>
    <source>
        <strain evidence="9 10">DSM 26377</strain>
    </source>
</reference>
<proteinExistence type="inferred from homology"/>
<feature type="transmembrane region" description="Helical" evidence="8">
    <location>
        <begin position="20"/>
        <end position="37"/>
    </location>
</feature>
<evidence type="ECO:0000313" key="9">
    <source>
        <dbReference type="EMBL" id="TDU32026.1"/>
    </source>
</evidence>
<dbReference type="Proteomes" id="UP000295341">
    <property type="component" value="Unassembled WGS sequence"/>
</dbReference>
<evidence type="ECO:0000256" key="7">
    <source>
        <dbReference type="RuleBase" id="RU003879"/>
    </source>
</evidence>
<evidence type="ECO:0000256" key="1">
    <source>
        <dbReference type="ARBA" id="ARBA00004162"/>
    </source>
</evidence>
<protein>
    <submittedName>
        <fullName evidence="9">Biopolymer transport protein ExbD</fullName>
    </submittedName>
</protein>
<name>A0A4S3K862_9GAMM</name>
<dbReference type="GO" id="GO:0005886">
    <property type="term" value="C:plasma membrane"/>
    <property type="evidence" value="ECO:0007669"/>
    <property type="project" value="UniProtKB-SubCell"/>
</dbReference>
<keyword evidence="6 8" id="KW-0472">Membrane</keyword>
<evidence type="ECO:0000256" key="6">
    <source>
        <dbReference type="ARBA" id="ARBA00023136"/>
    </source>
</evidence>
<evidence type="ECO:0000256" key="4">
    <source>
        <dbReference type="ARBA" id="ARBA00022692"/>
    </source>
</evidence>